<protein>
    <submittedName>
        <fullName evidence="4">NUDIX domain-containing protein</fullName>
    </submittedName>
</protein>
<dbReference type="CDD" id="cd04688">
    <property type="entry name" value="NUDIX_Hydrolase"/>
    <property type="match status" value="1"/>
</dbReference>
<comment type="caution">
    <text evidence="4">The sequence shown here is derived from an EMBL/GenBank/DDBJ whole genome shotgun (WGS) entry which is preliminary data.</text>
</comment>
<evidence type="ECO:0000313" key="4">
    <source>
        <dbReference type="EMBL" id="MDJ1177845.1"/>
    </source>
</evidence>
<dbReference type="PANTHER" id="PTHR43046">
    <property type="entry name" value="GDP-MANNOSE MANNOSYL HYDROLASE"/>
    <property type="match status" value="1"/>
</dbReference>
<dbReference type="SUPFAM" id="SSF55811">
    <property type="entry name" value="Nudix"/>
    <property type="match status" value="1"/>
</dbReference>
<comment type="cofactor">
    <cofactor evidence="1">
        <name>Mg(2+)</name>
        <dbReference type="ChEBI" id="CHEBI:18420"/>
    </cofactor>
</comment>
<evidence type="ECO:0000313" key="5">
    <source>
        <dbReference type="Proteomes" id="UP001231370"/>
    </source>
</evidence>
<dbReference type="InterPro" id="IPR020084">
    <property type="entry name" value="NUDIX_hydrolase_CS"/>
</dbReference>
<gene>
    <name evidence="4" type="ORF">PJF56_03100</name>
</gene>
<dbReference type="PROSITE" id="PS00893">
    <property type="entry name" value="NUDIX_BOX"/>
    <property type="match status" value="1"/>
</dbReference>
<dbReference type="Pfam" id="PF00293">
    <property type="entry name" value="NUDIX"/>
    <property type="match status" value="1"/>
</dbReference>
<dbReference type="EMBL" id="JAQPOK010000021">
    <property type="protein sequence ID" value="MDJ1177845.1"/>
    <property type="molecule type" value="Genomic_DNA"/>
</dbReference>
<dbReference type="Gene3D" id="3.90.79.10">
    <property type="entry name" value="Nucleoside Triphosphate Pyrophosphohydrolase"/>
    <property type="match status" value="1"/>
</dbReference>
<feature type="domain" description="Nudix hydrolase" evidence="3">
    <location>
        <begin position="6"/>
        <end position="143"/>
    </location>
</feature>
<dbReference type="InterPro" id="IPR015797">
    <property type="entry name" value="NUDIX_hydrolase-like_dom_sf"/>
</dbReference>
<sequence length="143" mass="16609">MSKKKPKIRVIALGLIRDGDRLFLSEGYDKDKDQTFYRALGGGVDFGETSREALQREFQEELNAELTEIEYLGCIESIFTHQSKPGHEIIQLYRAQFVDPIFYQQNRFTFHENKRSKTALWVNIEACKSGEVRVVPPEFLAYL</sequence>
<organism evidence="4 5">
    <name type="scientific">Roseofilum halophilum BLCC-M91</name>
    <dbReference type="NCBI Taxonomy" id="3022259"/>
    <lineage>
        <taxon>Bacteria</taxon>
        <taxon>Bacillati</taxon>
        <taxon>Cyanobacteriota</taxon>
        <taxon>Cyanophyceae</taxon>
        <taxon>Desertifilales</taxon>
        <taxon>Desertifilaceae</taxon>
        <taxon>Roseofilum</taxon>
        <taxon>Roseofilum halophilum</taxon>
    </lineage>
</organism>
<evidence type="ECO:0000256" key="2">
    <source>
        <dbReference type="ARBA" id="ARBA00022801"/>
    </source>
</evidence>
<name>A0ABT7BFJ5_9CYAN</name>
<keyword evidence="2" id="KW-0378">Hydrolase</keyword>
<dbReference type="PANTHER" id="PTHR43046:SF14">
    <property type="entry name" value="MUTT_NUDIX FAMILY PROTEIN"/>
    <property type="match status" value="1"/>
</dbReference>
<evidence type="ECO:0000256" key="1">
    <source>
        <dbReference type="ARBA" id="ARBA00001946"/>
    </source>
</evidence>
<proteinExistence type="predicted"/>
<dbReference type="Proteomes" id="UP001231370">
    <property type="component" value="Unassembled WGS sequence"/>
</dbReference>
<dbReference type="PROSITE" id="PS51462">
    <property type="entry name" value="NUDIX"/>
    <property type="match status" value="1"/>
</dbReference>
<dbReference type="InterPro" id="IPR000086">
    <property type="entry name" value="NUDIX_hydrolase_dom"/>
</dbReference>
<evidence type="ECO:0000259" key="3">
    <source>
        <dbReference type="PROSITE" id="PS51462"/>
    </source>
</evidence>
<dbReference type="RefSeq" id="WP_283761173.1">
    <property type="nucleotide sequence ID" value="NZ_JAQPOK010000021.1"/>
</dbReference>
<reference evidence="4 5" key="1">
    <citation type="submission" date="2023-01" db="EMBL/GenBank/DDBJ databases">
        <title>Novel diversity within Roseofilum (Cyanobacteria; Desertifilaceae) from marine benthic mats with descriptions of four novel species.</title>
        <authorList>
            <person name="Wang Y."/>
            <person name="Berthold D.E."/>
            <person name="Hu J."/>
            <person name="Lefler F.W."/>
            <person name="Laughinghouse H.D. IV."/>
        </authorList>
    </citation>
    <scope>NUCLEOTIDE SEQUENCE [LARGE SCALE GENOMIC DNA]</scope>
    <source>
        <strain evidence="4 5">BLCC-M91</strain>
    </source>
</reference>
<accession>A0ABT7BFJ5</accession>
<keyword evidence="5" id="KW-1185">Reference proteome</keyword>